<dbReference type="InterPro" id="IPR011032">
    <property type="entry name" value="GroES-like_sf"/>
</dbReference>
<keyword evidence="9" id="KW-1185">Reference proteome</keyword>
<evidence type="ECO:0000259" key="7">
    <source>
        <dbReference type="SMART" id="SM00829"/>
    </source>
</evidence>
<dbReference type="PROSITE" id="PS00059">
    <property type="entry name" value="ADH_ZINC"/>
    <property type="match status" value="1"/>
</dbReference>
<feature type="domain" description="Enoyl reductase (ER)" evidence="7">
    <location>
        <begin position="12"/>
        <end position="364"/>
    </location>
</feature>
<dbReference type="InterPro" id="IPR013149">
    <property type="entry name" value="ADH-like_C"/>
</dbReference>
<gene>
    <name evidence="8" type="ORF">R2Q92_08340</name>
</gene>
<dbReference type="PANTHER" id="PTHR43350">
    <property type="entry name" value="NAD-DEPENDENT ALCOHOL DEHYDROGENASE"/>
    <property type="match status" value="1"/>
</dbReference>
<organism evidence="8 9">
    <name type="scientific">Microbacterium aquimaris</name>
    <dbReference type="NCBI Taxonomy" id="459816"/>
    <lineage>
        <taxon>Bacteria</taxon>
        <taxon>Bacillati</taxon>
        <taxon>Actinomycetota</taxon>
        <taxon>Actinomycetes</taxon>
        <taxon>Micrococcales</taxon>
        <taxon>Microbacteriaceae</taxon>
        <taxon>Microbacterium</taxon>
    </lineage>
</organism>
<evidence type="ECO:0000256" key="5">
    <source>
        <dbReference type="ARBA" id="ARBA00023002"/>
    </source>
</evidence>
<name>A0ABU5N703_9MICO</name>
<dbReference type="Pfam" id="PF00107">
    <property type="entry name" value="ADH_zinc_N"/>
    <property type="match status" value="1"/>
</dbReference>
<evidence type="ECO:0000256" key="6">
    <source>
        <dbReference type="RuleBase" id="RU361277"/>
    </source>
</evidence>
<dbReference type="InterPro" id="IPR013154">
    <property type="entry name" value="ADH-like_N"/>
</dbReference>
<evidence type="ECO:0000256" key="1">
    <source>
        <dbReference type="ARBA" id="ARBA00001947"/>
    </source>
</evidence>
<dbReference type="SMART" id="SM00829">
    <property type="entry name" value="PKS_ER"/>
    <property type="match status" value="1"/>
</dbReference>
<comment type="cofactor">
    <cofactor evidence="1 6">
        <name>Zn(2+)</name>
        <dbReference type="ChEBI" id="CHEBI:29105"/>
    </cofactor>
</comment>
<dbReference type="RefSeq" id="WP_194424365.1">
    <property type="nucleotide sequence ID" value="NZ_BAAAPT010000002.1"/>
</dbReference>
<evidence type="ECO:0000256" key="2">
    <source>
        <dbReference type="ARBA" id="ARBA00008072"/>
    </source>
</evidence>
<evidence type="ECO:0000313" key="8">
    <source>
        <dbReference type="EMBL" id="MDZ8161849.1"/>
    </source>
</evidence>
<keyword evidence="3 6" id="KW-0479">Metal-binding</keyword>
<evidence type="ECO:0000256" key="3">
    <source>
        <dbReference type="ARBA" id="ARBA00022723"/>
    </source>
</evidence>
<proteinExistence type="inferred from homology"/>
<keyword evidence="4 6" id="KW-0862">Zinc</keyword>
<dbReference type="InterPro" id="IPR036291">
    <property type="entry name" value="NAD(P)-bd_dom_sf"/>
</dbReference>
<dbReference type="Gene3D" id="3.40.50.720">
    <property type="entry name" value="NAD(P)-binding Rossmann-like Domain"/>
    <property type="match status" value="1"/>
</dbReference>
<dbReference type="Gene3D" id="3.90.180.10">
    <property type="entry name" value="Medium-chain alcohol dehydrogenases, catalytic domain"/>
    <property type="match status" value="1"/>
</dbReference>
<reference evidence="8 9" key="1">
    <citation type="submission" date="2023-10" db="EMBL/GenBank/DDBJ databases">
        <title>Microbacterium xanthum sp. nov., isolated from seaweed.</title>
        <authorList>
            <person name="Lee S.D."/>
        </authorList>
    </citation>
    <scope>NUCLEOTIDE SEQUENCE [LARGE SCALE GENOMIC DNA]</scope>
    <source>
        <strain evidence="8 9">KCTC 19124</strain>
    </source>
</reference>
<dbReference type="PANTHER" id="PTHR43350:SF17">
    <property type="entry name" value="NAD-DEPENDENT ALCOHOL DEHYDROGENASE"/>
    <property type="match status" value="1"/>
</dbReference>
<protein>
    <submittedName>
        <fullName evidence="8">NAD(P)-dependent alcohol dehydrogenase</fullName>
    </submittedName>
</protein>
<evidence type="ECO:0000256" key="4">
    <source>
        <dbReference type="ARBA" id="ARBA00022833"/>
    </source>
</evidence>
<sequence length="366" mass="38553">MRTRAAIAVAARTPFRIDTVSLDAPRASEVRVRMVATGVCHTDAAVRDGVIPTPLPAVLGHEGAGIVEEVGRSVSRVGVGDHVVLSANSCGSCRTCLTGRQSYCEQFWQRNFAARREDGTTAFTADGREIGSTFFGQSSFSEHANVSERSLVPVPREEDLTMLAPLGCGIHTGAGTVFTVFRPGPGASLVVFGVGAVGAAAVMAARSTGATRIIAIDIVPERRELAAELGATHTLDGADPDLARRVTEITGGRGVDFALDTTARPTTLRTACDSLAIGGMAVEVGSSPADTEVPLEVGASLGKGWTVRTVSQGSSVPQLLIPALIDLWRQGRFPFDRLIRRYPFTSIDRALDDAARGVTVKPVLIY</sequence>
<dbReference type="InterPro" id="IPR002328">
    <property type="entry name" value="ADH_Zn_CS"/>
</dbReference>
<dbReference type="InterPro" id="IPR020843">
    <property type="entry name" value="ER"/>
</dbReference>
<dbReference type="SUPFAM" id="SSF50129">
    <property type="entry name" value="GroES-like"/>
    <property type="match status" value="1"/>
</dbReference>
<comment type="caution">
    <text evidence="8">The sequence shown here is derived from an EMBL/GenBank/DDBJ whole genome shotgun (WGS) entry which is preliminary data.</text>
</comment>
<dbReference type="EMBL" id="JAWJYN010000002">
    <property type="protein sequence ID" value="MDZ8161849.1"/>
    <property type="molecule type" value="Genomic_DNA"/>
</dbReference>
<evidence type="ECO:0000313" key="9">
    <source>
        <dbReference type="Proteomes" id="UP001291912"/>
    </source>
</evidence>
<accession>A0ABU5N703</accession>
<dbReference type="CDD" id="cd08278">
    <property type="entry name" value="benzyl_alcohol_DH"/>
    <property type="match status" value="1"/>
</dbReference>
<comment type="similarity">
    <text evidence="2 6">Belongs to the zinc-containing alcohol dehydrogenase family.</text>
</comment>
<keyword evidence="5" id="KW-0560">Oxidoreductase</keyword>
<dbReference type="Pfam" id="PF08240">
    <property type="entry name" value="ADH_N"/>
    <property type="match status" value="1"/>
</dbReference>
<dbReference type="Proteomes" id="UP001291912">
    <property type="component" value="Unassembled WGS sequence"/>
</dbReference>
<dbReference type="SUPFAM" id="SSF51735">
    <property type="entry name" value="NAD(P)-binding Rossmann-fold domains"/>
    <property type="match status" value="1"/>
</dbReference>